<dbReference type="PROSITE" id="PS50883">
    <property type="entry name" value="EAL"/>
    <property type="match status" value="1"/>
</dbReference>
<dbReference type="GO" id="GO:0071111">
    <property type="term" value="F:cyclic-guanylate-specific phosphodiesterase activity"/>
    <property type="evidence" value="ECO:0007669"/>
    <property type="project" value="InterPro"/>
</dbReference>
<feature type="domain" description="Response regulatory" evidence="2">
    <location>
        <begin position="248"/>
        <end position="364"/>
    </location>
</feature>
<dbReference type="InterPro" id="IPR001633">
    <property type="entry name" value="EAL_dom"/>
</dbReference>
<evidence type="ECO:0008006" key="7">
    <source>
        <dbReference type="Google" id="ProtNLM"/>
    </source>
</evidence>
<dbReference type="PANTHER" id="PTHR33121:SF23">
    <property type="entry name" value="CYCLIC DI-GMP PHOSPHODIESTERASE PDEB"/>
    <property type="match status" value="1"/>
</dbReference>
<evidence type="ECO:0000259" key="2">
    <source>
        <dbReference type="PROSITE" id="PS50110"/>
    </source>
</evidence>
<dbReference type="SMART" id="SM00448">
    <property type="entry name" value="REC"/>
    <property type="match status" value="2"/>
</dbReference>
<feature type="modified residue" description="4-aspartylphosphate" evidence="1">
    <location>
        <position position="170"/>
    </location>
</feature>
<dbReference type="InterPro" id="IPR043128">
    <property type="entry name" value="Rev_trsase/Diguanyl_cyclase"/>
</dbReference>
<dbReference type="CDD" id="cd01949">
    <property type="entry name" value="GGDEF"/>
    <property type="match status" value="1"/>
</dbReference>
<keyword evidence="1" id="KW-0597">Phosphoprotein</keyword>
<feature type="domain" description="EAL" evidence="3">
    <location>
        <begin position="554"/>
        <end position="803"/>
    </location>
</feature>
<dbReference type="EMBL" id="PDTV01000005">
    <property type="protein sequence ID" value="PIE83293.1"/>
    <property type="molecule type" value="Genomic_DNA"/>
</dbReference>
<feature type="domain" description="GGDEF" evidence="4">
    <location>
        <begin position="408"/>
        <end position="540"/>
    </location>
</feature>
<evidence type="ECO:0000256" key="1">
    <source>
        <dbReference type="PROSITE-ProRule" id="PRU00169"/>
    </source>
</evidence>
<dbReference type="SMART" id="SM00267">
    <property type="entry name" value="GGDEF"/>
    <property type="match status" value="1"/>
</dbReference>
<dbReference type="SMART" id="SM00052">
    <property type="entry name" value="EAL"/>
    <property type="match status" value="1"/>
</dbReference>
<dbReference type="InterPro" id="IPR001789">
    <property type="entry name" value="Sig_transdc_resp-reg_receiver"/>
</dbReference>
<dbReference type="AlphaFoldDB" id="A0A2G6PFF2"/>
<feature type="domain" description="Response regulatory" evidence="2">
    <location>
        <begin position="121"/>
        <end position="238"/>
    </location>
</feature>
<dbReference type="Proteomes" id="UP000229278">
    <property type="component" value="Unassembled WGS sequence"/>
</dbReference>
<accession>A0A2G6PFF2</accession>
<dbReference type="GO" id="GO:0000160">
    <property type="term" value="P:phosphorelay signal transduction system"/>
    <property type="evidence" value="ECO:0007669"/>
    <property type="project" value="InterPro"/>
</dbReference>
<dbReference type="InterPro" id="IPR035919">
    <property type="entry name" value="EAL_sf"/>
</dbReference>
<evidence type="ECO:0000259" key="3">
    <source>
        <dbReference type="PROSITE" id="PS50883"/>
    </source>
</evidence>
<dbReference type="InterPro" id="IPR000160">
    <property type="entry name" value="GGDEF_dom"/>
</dbReference>
<dbReference type="Gene3D" id="3.30.70.270">
    <property type="match status" value="1"/>
</dbReference>
<dbReference type="InterPro" id="IPR050706">
    <property type="entry name" value="Cyclic-di-GMP_PDE-like"/>
</dbReference>
<dbReference type="SUPFAM" id="SSF55073">
    <property type="entry name" value="Nucleotide cyclase"/>
    <property type="match status" value="1"/>
</dbReference>
<dbReference type="PROSITE" id="PS50110">
    <property type="entry name" value="RESPONSE_REGULATORY"/>
    <property type="match status" value="2"/>
</dbReference>
<dbReference type="PROSITE" id="PS50887">
    <property type="entry name" value="GGDEF"/>
    <property type="match status" value="1"/>
</dbReference>
<evidence type="ECO:0000259" key="4">
    <source>
        <dbReference type="PROSITE" id="PS50887"/>
    </source>
</evidence>
<feature type="modified residue" description="4-aspartylphosphate" evidence="1">
    <location>
        <position position="297"/>
    </location>
</feature>
<comment type="caution">
    <text evidence="5">The sequence shown here is derived from an EMBL/GenBank/DDBJ whole genome shotgun (WGS) entry which is preliminary data.</text>
</comment>
<dbReference type="Gene3D" id="3.40.50.2300">
    <property type="match status" value="2"/>
</dbReference>
<dbReference type="PANTHER" id="PTHR33121">
    <property type="entry name" value="CYCLIC DI-GMP PHOSPHODIESTERASE PDEF"/>
    <property type="match status" value="1"/>
</dbReference>
<dbReference type="NCBIfam" id="TIGR00254">
    <property type="entry name" value="GGDEF"/>
    <property type="match status" value="1"/>
</dbReference>
<dbReference type="Gene3D" id="3.20.20.450">
    <property type="entry name" value="EAL domain"/>
    <property type="match status" value="1"/>
</dbReference>
<dbReference type="SUPFAM" id="SSF52172">
    <property type="entry name" value="CheY-like"/>
    <property type="match status" value="2"/>
</dbReference>
<dbReference type="InterPro" id="IPR029787">
    <property type="entry name" value="Nucleotide_cyclase"/>
</dbReference>
<evidence type="ECO:0000313" key="6">
    <source>
        <dbReference type="Proteomes" id="UP000229278"/>
    </source>
</evidence>
<sequence length="803" mass="90877">MTQREGQNSSLLGLVKHLKLIEDLWQKLYYVKWTSKSVEMLVRLTKDMVRSTRDQGDETLIKLVEELDNHVRTCVATGSMLLKPKRQRLTVLIDTLRDTLMRLVGSVVKEEPLTRPLLASIPQVTFIGPEKPTSLVARLEDFGYQIHCITDLDEAEAHLREQRQHAVILDVDFPEKFVEAMSMIAILYAEEILQEPVLFLSERNDMAARFDAIQAGSAAYFSKPFDNDEVLATLREVLLPQTSQGYHRVLIVNSRSNDAREMAGVLEAAGVTPKVLVQPLQILQEIHHFRPDLLLIDLDIKETSGSDLARAVSQNRECETLPMILMCFPVDLPDYIKNLKVAGASLMTKPISLDYLAWEVKQRLHHARATRVKLNLLTDNDPVSGLYNRRWFLALLEREMEGLGLRTKSQAVLFVTIDNLREIRDSSGVAVADEMVGQAATRLRRLLNGDYPAARFSDTIFAILMPDRVDDDLLDMARLVREKLETGFYKVDAHALLLHISIGGAAVTAYGEDYLTLIQRAESACSLAREARNERIYLQKSIGEQADDQQVSSRIHMLKQVRQIIERGRLWLMFQPVVSMRGDTNERYEVLLRLRDDEGNTLEAGSVFGAVYDHELGLALDRWVINHALEMLRGRQLTTTLFIKVLPATLRDQSLRTWLSGKLNSSQVDAQQIVFSVAELSARQNMNDMLAFLRCVKMLGCGFCLDRFGRGEDSLHLLRNLGADYVKLDMHFVNRLAKDKGKQEQLASLVEMLDELGVATVVGGVEDVDTMPILWSLGIDLIQGFFLQQPDREMSYDFIGSSV</sequence>
<dbReference type="Pfam" id="PF00990">
    <property type="entry name" value="GGDEF"/>
    <property type="match status" value="1"/>
</dbReference>
<protein>
    <recommendedName>
        <fullName evidence="7">GGDEF domain-containing response regulator</fullName>
    </recommendedName>
</protein>
<name>A0A2G6PFF2_9GAMM</name>
<reference evidence="5 6" key="1">
    <citation type="submission" date="2017-10" db="EMBL/GenBank/DDBJ databases">
        <title>Novel microbial diversity and functional potential in the marine mammal oral microbiome.</title>
        <authorList>
            <person name="Dudek N.K."/>
            <person name="Sun C.L."/>
            <person name="Burstein D."/>
            <person name="Kantor R.S."/>
            <person name="Aliaga Goltsman D.S."/>
            <person name="Bik E.M."/>
            <person name="Thomas B.C."/>
            <person name="Banfield J.F."/>
            <person name="Relman D.A."/>
        </authorList>
    </citation>
    <scope>NUCLEOTIDE SEQUENCE [LARGE SCALE GENOMIC DNA]</scope>
    <source>
        <strain evidence="5">DOLJORAL78_50_517</strain>
    </source>
</reference>
<evidence type="ECO:0000313" key="5">
    <source>
        <dbReference type="EMBL" id="PIE83293.1"/>
    </source>
</evidence>
<dbReference type="Pfam" id="PF00563">
    <property type="entry name" value="EAL"/>
    <property type="match status" value="1"/>
</dbReference>
<organism evidence="5 6">
    <name type="scientific">Candidatus Contendibacter odensensis</name>
    <dbReference type="NCBI Taxonomy" id="1400860"/>
    <lineage>
        <taxon>Bacteria</taxon>
        <taxon>Pseudomonadati</taxon>
        <taxon>Pseudomonadota</taxon>
        <taxon>Gammaproteobacteria</taxon>
        <taxon>Candidatus Competibacteraceae</taxon>
        <taxon>Candidatus Contendibacter</taxon>
    </lineage>
</organism>
<proteinExistence type="predicted"/>
<dbReference type="SUPFAM" id="SSF141868">
    <property type="entry name" value="EAL domain-like"/>
    <property type="match status" value="1"/>
</dbReference>
<gene>
    <name evidence="5" type="ORF">CSA09_02135</name>
</gene>
<dbReference type="InterPro" id="IPR011006">
    <property type="entry name" value="CheY-like_superfamily"/>
</dbReference>
<dbReference type="Pfam" id="PF00072">
    <property type="entry name" value="Response_reg"/>
    <property type="match status" value="2"/>
</dbReference>
<dbReference type="CDD" id="cd01948">
    <property type="entry name" value="EAL"/>
    <property type="match status" value="1"/>
</dbReference>